<evidence type="ECO:0000313" key="3">
    <source>
        <dbReference type="Proteomes" id="UP000248806"/>
    </source>
</evidence>
<keyword evidence="3" id="KW-1185">Reference proteome</keyword>
<gene>
    <name evidence="2" type="ORF">EI42_04107</name>
</gene>
<reference evidence="2 3" key="1">
    <citation type="submission" date="2018-06" db="EMBL/GenBank/DDBJ databases">
        <title>Genomic Encyclopedia of Archaeal and Bacterial Type Strains, Phase II (KMG-II): from individual species to whole genera.</title>
        <authorList>
            <person name="Goeker M."/>
        </authorList>
    </citation>
    <scope>NUCLEOTIDE SEQUENCE [LARGE SCALE GENOMIC DNA]</scope>
    <source>
        <strain evidence="2 3">ATCC BAA-1881</strain>
    </source>
</reference>
<accession>A0A326U304</accession>
<feature type="compositionally biased region" description="Basic and acidic residues" evidence="1">
    <location>
        <begin position="61"/>
        <end position="87"/>
    </location>
</feature>
<sequence>MIQKTPHDQKDDIPATLEAFERLINCEQPYHYELTRYDLRTRSGIITKKRQKAAGFSQGDGWRRKPAESERSPSLDRRQPLCENTRR</sequence>
<dbReference type="RefSeq" id="WP_111324448.1">
    <property type="nucleotide sequence ID" value="NZ_BIFX01000003.1"/>
</dbReference>
<comment type="caution">
    <text evidence="2">The sequence shown here is derived from an EMBL/GenBank/DDBJ whole genome shotgun (WGS) entry which is preliminary data.</text>
</comment>
<evidence type="ECO:0000313" key="2">
    <source>
        <dbReference type="EMBL" id="PZW26148.1"/>
    </source>
</evidence>
<organism evidence="2 3">
    <name type="scientific">Thermosporothrix hazakensis</name>
    <dbReference type="NCBI Taxonomy" id="644383"/>
    <lineage>
        <taxon>Bacteria</taxon>
        <taxon>Bacillati</taxon>
        <taxon>Chloroflexota</taxon>
        <taxon>Ktedonobacteria</taxon>
        <taxon>Ktedonobacterales</taxon>
        <taxon>Thermosporotrichaceae</taxon>
        <taxon>Thermosporothrix</taxon>
    </lineage>
</organism>
<proteinExistence type="predicted"/>
<dbReference type="EMBL" id="QKUF01000016">
    <property type="protein sequence ID" value="PZW26148.1"/>
    <property type="molecule type" value="Genomic_DNA"/>
</dbReference>
<name>A0A326U304_THEHA</name>
<dbReference type="AlphaFoldDB" id="A0A326U304"/>
<protein>
    <submittedName>
        <fullName evidence="2">Uncharacterized protein</fullName>
    </submittedName>
</protein>
<evidence type="ECO:0000256" key="1">
    <source>
        <dbReference type="SAM" id="MobiDB-lite"/>
    </source>
</evidence>
<feature type="region of interest" description="Disordered" evidence="1">
    <location>
        <begin position="43"/>
        <end position="87"/>
    </location>
</feature>
<dbReference type="Proteomes" id="UP000248806">
    <property type="component" value="Unassembled WGS sequence"/>
</dbReference>